<gene>
    <name evidence="3" type="ORF">SAMN04488700_0256</name>
</gene>
<dbReference type="InterPro" id="IPR051044">
    <property type="entry name" value="MAG_DAG_Lipase"/>
</dbReference>
<dbReference type="AlphaFoldDB" id="A0A1X7MS20"/>
<dbReference type="PANTHER" id="PTHR11614">
    <property type="entry name" value="PHOSPHOLIPASE-RELATED"/>
    <property type="match status" value="1"/>
</dbReference>
<dbReference type="STRING" id="1073423.SAMN04488700_0256"/>
<organism evidence="3 4">
    <name type="scientific">Carnobacterium iners</name>
    <dbReference type="NCBI Taxonomy" id="1073423"/>
    <lineage>
        <taxon>Bacteria</taxon>
        <taxon>Bacillati</taxon>
        <taxon>Bacillota</taxon>
        <taxon>Bacilli</taxon>
        <taxon>Lactobacillales</taxon>
        <taxon>Carnobacteriaceae</taxon>
        <taxon>Carnobacterium</taxon>
    </lineage>
</organism>
<evidence type="ECO:0000259" key="2">
    <source>
        <dbReference type="Pfam" id="PF12146"/>
    </source>
</evidence>
<dbReference type="OrthoDB" id="9800213at2"/>
<dbReference type="InterPro" id="IPR012354">
    <property type="entry name" value="Esterase_lipase"/>
</dbReference>
<keyword evidence="4" id="KW-1185">Reference proteome</keyword>
<protein>
    <submittedName>
        <fullName evidence="3">Carboxylesterase</fullName>
    </submittedName>
</protein>
<dbReference type="Pfam" id="PF12146">
    <property type="entry name" value="Hydrolase_4"/>
    <property type="match status" value="1"/>
</dbReference>
<feature type="active site" description="Charge relay system" evidence="1">
    <location>
        <position position="194"/>
    </location>
</feature>
<dbReference type="GO" id="GO:0052689">
    <property type="term" value="F:carboxylic ester hydrolase activity"/>
    <property type="evidence" value="ECO:0007669"/>
    <property type="project" value="InterPro"/>
</dbReference>
<dbReference type="RefSeq" id="WP_085558616.1">
    <property type="nucleotide sequence ID" value="NZ_FOAH01000048.1"/>
</dbReference>
<sequence>MAKQILPQPFFFEKGPKAVLLMHAYTGSPNDVRMMGRALEKENYTVYAPMFKGHGTLDPEDILTATTADWIQDAKDALQFLAGKGYQYVAVFGLSLGGVIATKMMTSESILASGTFSSPTINDEESNLRPAFLRYVRHVKKQAGQTNEGIDSRMVLVEEKLNQQLAEISEMVSEMQPAYQEIIKPIFIAQSGQDELINPQIAVQFKEKLIHAKIDFKWYENSTHVITVGVDRRELEKDVLFFLSDLNWNGE</sequence>
<feature type="domain" description="Serine aminopeptidase S33" evidence="2">
    <location>
        <begin position="17"/>
        <end position="136"/>
    </location>
</feature>
<evidence type="ECO:0000256" key="1">
    <source>
        <dbReference type="PIRSR" id="PIRSR017388-1"/>
    </source>
</evidence>
<feature type="active site" description="Nucleophile" evidence="1">
    <location>
        <position position="95"/>
    </location>
</feature>
<dbReference type="InterPro" id="IPR022742">
    <property type="entry name" value="Hydrolase_4"/>
</dbReference>
<evidence type="ECO:0000313" key="4">
    <source>
        <dbReference type="Proteomes" id="UP000193435"/>
    </source>
</evidence>
<dbReference type="Gene3D" id="3.40.50.1820">
    <property type="entry name" value="alpha/beta hydrolase"/>
    <property type="match status" value="1"/>
</dbReference>
<accession>A0A1X7MS20</accession>
<dbReference type="InterPro" id="IPR029058">
    <property type="entry name" value="AB_hydrolase_fold"/>
</dbReference>
<evidence type="ECO:0000313" key="3">
    <source>
        <dbReference type="EMBL" id="SMH26753.1"/>
    </source>
</evidence>
<proteinExistence type="predicted"/>
<reference evidence="3 4" key="1">
    <citation type="submission" date="2017-04" db="EMBL/GenBank/DDBJ databases">
        <authorList>
            <person name="Afonso C.L."/>
            <person name="Miller P.J."/>
            <person name="Scott M.A."/>
            <person name="Spackman E."/>
            <person name="Goraichik I."/>
            <person name="Dimitrov K.M."/>
            <person name="Suarez D.L."/>
            <person name="Swayne D.E."/>
        </authorList>
    </citation>
    <scope>NUCLEOTIDE SEQUENCE [LARGE SCALE GENOMIC DNA]</scope>
    <source>
        <strain evidence="3 4">LMG26642</strain>
    </source>
</reference>
<feature type="active site" description="Charge relay system" evidence="1">
    <location>
        <position position="224"/>
    </location>
</feature>
<dbReference type="SUPFAM" id="SSF53474">
    <property type="entry name" value="alpha/beta-Hydrolases"/>
    <property type="match status" value="1"/>
</dbReference>
<dbReference type="EMBL" id="FXBJ01000002">
    <property type="protein sequence ID" value="SMH26753.1"/>
    <property type="molecule type" value="Genomic_DNA"/>
</dbReference>
<dbReference type="PIRSF" id="PIRSF017388">
    <property type="entry name" value="Esterase_lipase"/>
    <property type="match status" value="1"/>
</dbReference>
<dbReference type="Proteomes" id="UP000193435">
    <property type="component" value="Unassembled WGS sequence"/>
</dbReference>
<name>A0A1X7MS20_9LACT</name>